<evidence type="ECO:0000313" key="2">
    <source>
        <dbReference type="Proteomes" id="UP000261166"/>
    </source>
</evidence>
<dbReference type="Proteomes" id="UP000261166">
    <property type="component" value="Unassembled WGS sequence"/>
</dbReference>
<gene>
    <name evidence="1" type="ORF">DWY69_04200</name>
</gene>
<protein>
    <submittedName>
        <fullName evidence="1">Uncharacterized protein</fullName>
    </submittedName>
</protein>
<evidence type="ECO:0000313" key="1">
    <source>
        <dbReference type="EMBL" id="RGE73398.1"/>
    </source>
</evidence>
<reference evidence="1 2" key="1">
    <citation type="submission" date="2018-08" db="EMBL/GenBank/DDBJ databases">
        <title>A genome reference for cultivated species of the human gut microbiota.</title>
        <authorList>
            <person name="Zou Y."/>
            <person name="Xue W."/>
            <person name="Luo G."/>
        </authorList>
    </citation>
    <scope>NUCLEOTIDE SEQUENCE [LARGE SCALE GENOMIC DNA]</scope>
    <source>
        <strain evidence="1 2">AF26-4BH</strain>
    </source>
</reference>
<comment type="caution">
    <text evidence="1">The sequence shown here is derived from an EMBL/GenBank/DDBJ whole genome shotgun (WGS) entry which is preliminary data.</text>
</comment>
<organism evidence="1 2">
    <name type="scientific">Eisenbergiella massiliensis</name>
    <dbReference type="NCBI Taxonomy" id="1720294"/>
    <lineage>
        <taxon>Bacteria</taxon>
        <taxon>Bacillati</taxon>
        <taxon>Bacillota</taxon>
        <taxon>Clostridia</taxon>
        <taxon>Lachnospirales</taxon>
        <taxon>Lachnospiraceae</taxon>
        <taxon>Eisenbergiella</taxon>
    </lineage>
</organism>
<dbReference type="EMBL" id="QVLU01000003">
    <property type="protein sequence ID" value="RGE73398.1"/>
    <property type="molecule type" value="Genomic_DNA"/>
</dbReference>
<sequence>MPLPKCLQCGLHFPTAESDGQAWLSLIGAGIPGAVQRQKFFRPDERISLKVAAVHESSIRMAKDNKDYKYFP</sequence>
<accession>A0A3E3J226</accession>
<proteinExistence type="predicted"/>
<dbReference type="RefSeq" id="WP_025490613.1">
    <property type="nucleotide sequence ID" value="NZ_LT969516.1"/>
</dbReference>
<dbReference type="AlphaFoldDB" id="A0A3E3J226"/>
<name>A0A3E3J226_9FIRM</name>